<reference evidence="2" key="1">
    <citation type="journal article" date="2014" name="Genome Announc.">
        <title>Draft genome sequence of Rhodosporidium toruloides CECT1137, an oleaginous yeast of biotechnological interest.</title>
        <authorList>
            <person name="Morin N."/>
            <person name="Calcas X."/>
            <person name="Devillers H."/>
            <person name="Durrens P."/>
            <person name="Sherman D.J."/>
            <person name="Nicaud J.-M."/>
            <person name="Neuveglise C."/>
        </authorList>
    </citation>
    <scope>NUCLEOTIDE SEQUENCE</scope>
    <source>
        <strain evidence="2">CECT1137</strain>
    </source>
</reference>
<gene>
    <name evidence="2" type="ORF">RHTO0S_05e00364g</name>
</gene>
<evidence type="ECO:0000313" key="2">
    <source>
        <dbReference type="EMBL" id="CDR40261.1"/>
    </source>
</evidence>
<proteinExistence type="predicted"/>
<evidence type="ECO:0000256" key="1">
    <source>
        <dbReference type="SAM" id="SignalP"/>
    </source>
</evidence>
<feature type="signal peptide" evidence="1">
    <location>
        <begin position="1"/>
        <end position="21"/>
    </location>
</feature>
<sequence length="256" mass="27339">MHFALPLALVSLVASALPAFALPATSLEKRGGACKGSYQCRYVARPQNSGYLCKEGQCTYQCYPGFQDLGNRCVKPSPTTTYYQAPATSTTSETAVFPSATFVQDAVKQAGVTGFSGNNSNAILSWFRTNNSADSTNGHSWCGSVYRDDVPGFAPSLKTMLANFNGSYEAAATAYCGLEAVITTPAGRNATLYIVDAFDDTWVRTPSSLDVVVGSFPLLFGFNTTNKLDVVQGAEWYLTGRRNARYAFKGPGAVGL</sequence>
<dbReference type="AlphaFoldDB" id="A0A061ASW6"/>
<name>A0A061ASW6_RHOTO</name>
<organism evidence="2">
    <name type="scientific">Rhodotorula toruloides</name>
    <name type="common">Yeast</name>
    <name type="synonym">Rhodosporidium toruloides</name>
    <dbReference type="NCBI Taxonomy" id="5286"/>
    <lineage>
        <taxon>Eukaryota</taxon>
        <taxon>Fungi</taxon>
        <taxon>Dikarya</taxon>
        <taxon>Basidiomycota</taxon>
        <taxon>Pucciniomycotina</taxon>
        <taxon>Microbotryomycetes</taxon>
        <taxon>Sporidiobolales</taxon>
        <taxon>Sporidiobolaceae</taxon>
        <taxon>Rhodotorula</taxon>
    </lineage>
</organism>
<keyword evidence="1" id="KW-0732">Signal</keyword>
<dbReference type="EMBL" id="LK052940">
    <property type="protein sequence ID" value="CDR40261.1"/>
    <property type="molecule type" value="Genomic_DNA"/>
</dbReference>
<dbReference type="OrthoDB" id="2138957at2759"/>
<accession>A0A061ASW6</accession>
<feature type="chain" id="PRO_5001598827" evidence="1">
    <location>
        <begin position="22"/>
        <end position="256"/>
    </location>
</feature>
<protein>
    <submittedName>
        <fullName evidence="2">RHTO0S05e00364g1_1</fullName>
    </submittedName>
</protein>